<comment type="caution">
    <text evidence="3">The sequence shown here is derived from an EMBL/GenBank/DDBJ whole genome shotgun (WGS) entry which is preliminary data.</text>
</comment>
<feature type="region of interest" description="Disordered" evidence="1">
    <location>
        <begin position="1"/>
        <end position="32"/>
    </location>
</feature>
<accession>A0A835R3M2</accession>
<gene>
    <name evidence="3" type="ORF">HPP92_011097</name>
    <name evidence="2" type="ORF">HPP92_011361</name>
</gene>
<dbReference type="AlphaFoldDB" id="A0A835R3M2"/>
<evidence type="ECO:0000313" key="4">
    <source>
        <dbReference type="Proteomes" id="UP000636800"/>
    </source>
</evidence>
<reference evidence="4 5" key="1">
    <citation type="journal article" date="2020" name="Nat. Food">
        <title>A phased Vanilla planifolia genome enables genetic improvement of flavour and production.</title>
        <authorList>
            <person name="Hasing T."/>
            <person name="Tang H."/>
            <person name="Brym M."/>
            <person name="Khazi F."/>
            <person name="Huang T."/>
            <person name="Chambers A.H."/>
        </authorList>
    </citation>
    <scope>NUCLEOTIDE SEQUENCE [LARGE SCALE GENOMIC DNA]</scope>
    <source>
        <tissue evidence="3">Leaf</tissue>
    </source>
</reference>
<evidence type="ECO:0000313" key="2">
    <source>
        <dbReference type="EMBL" id="KAG0480503.1"/>
    </source>
</evidence>
<name>A0A835R3M2_VANPL</name>
<proteinExistence type="predicted"/>
<dbReference type="EMBL" id="JADCNM010000005">
    <property type="protein sequence ID" value="KAG0483013.1"/>
    <property type="molecule type" value="Genomic_DNA"/>
</dbReference>
<protein>
    <submittedName>
        <fullName evidence="3">Uncharacterized protein</fullName>
    </submittedName>
</protein>
<sequence length="83" mass="8933">MGGCATKPKLLKDEADAPQPTEEPNYPLRNKLGEETVAEATDARMCIISQEISAVVKENKDTESALDATEANAALQAEEKNTK</sequence>
<evidence type="ECO:0000256" key="1">
    <source>
        <dbReference type="SAM" id="MobiDB-lite"/>
    </source>
</evidence>
<dbReference type="EMBL" id="JADCNL010000005">
    <property type="protein sequence ID" value="KAG0480503.1"/>
    <property type="molecule type" value="Genomic_DNA"/>
</dbReference>
<organism evidence="3 5">
    <name type="scientific">Vanilla planifolia</name>
    <name type="common">Vanilla</name>
    <dbReference type="NCBI Taxonomy" id="51239"/>
    <lineage>
        <taxon>Eukaryota</taxon>
        <taxon>Viridiplantae</taxon>
        <taxon>Streptophyta</taxon>
        <taxon>Embryophyta</taxon>
        <taxon>Tracheophyta</taxon>
        <taxon>Spermatophyta</taxon>
        <taxon>Magnoliopsida</taxon>
        <taxon>Liliopsida</taxon>
        <taxon>Asparagales</taxon>
        <taxon>Orchidaceae</taxon>
        <taxon>Vanilloideae</taxon>
        <taxon>Vanilleae</taxon>
        <taxon>Vanilla</taxon>
    </lineage>
</organism>
<dbReference type="Proteomes" id="UP000636800">
    <property type="component" value="Chromosome 5"/>
</dbReference>
<dbReference type="Proteomes" id="UP000639772">
    <property type="component" value="Unassembled WGS sequence"/>
</dbReference>
<evidence type="ECO:0000313" key="5">
    <source>
        <dbReference type="Proteomes" id="UP000639772"/>
    </source>
</evidence>
<keyword evidence="4" id="KW-1185">Reference proteome</keyword>
<evidence type="ECO:0000313" key="3">
    <source>
        <dbReference type="EMBL" id="KAG0483013.1"/>
    </source>
</evidence>